<keyword evidence="1" id="KW-0175">Coiled coil</keyword>
<feature type="coiled-coil region" evidence="1">
    <location>
        <begin position="111"/>
        <end position="138"/>
    </location>
</feature>
<sequence length="154" mass="18315">MENLLELIDREITIIESALPNHIYNIMCEREIKTHTQKLKVYDETLNQLMFKLDGSNIDKLIRKEKIIKIQSIQNIIDRSLEKKDNSEVIQISVNQLNDINDTLRTKANEIDYLIKENARLRMENNDLKQTIRMIHNQTTDFVDFTNFTNFNNF</sequence>
<proteinExistence type="predicted"/>
<organism evidence="2 3">
    <name type="scientific">Fadolivirus FV1/VV64</name>
    <dbReference type="NCBI Taxonomy" id="3070911"/>
    <lineage>
        <taxon>Viruses</taxon>
        <taxon>Varidnaviria</taxon>
        <taxon>Bamfordvirae</taxon>
        <taxon>Nucleocytoviricota</taxon>
        <taxon>Megaviricetes</taxon>
        <taxon>Imitervirales</taxon>
        <taxon>Mimiviridae</taxon>
        <taxon>Klosneuvirinae</taxon>
        <taxon>Fadolivirus</taxon>
        <taxon>Fadolivirus algeromassiliense</taxon>
    </lineage>
</organism>
<dbReference type="SUPFAM" id="SSF63491">
    <property type="entry name" value="BAG domain"/>
    <property type="match status" value="1"/>
</dbReference>
<gene>
    <name evidence="2" type="ORF">Fadolivirus_1_1234</name>
</gene>
<evidence type="ECO:0000313" key="2">
    <source>
        <dbReference type="EMBL" id="QKF94692.1"/>
    </source>
</evidence>
<keyword evidence="3" id="KW-1185">Reference proteome</keyword>
<evidence type="ECO:0000313" key="3">
    <source>
        <dbReference type="Proteomes" id="UP001162001"/>
    </source>
</evidence>
<name>A0A7D3V613_9VIRU</name>
<dbReference type="Proteomes" id="UP001162001">
    <property type="component" value="Segment"/>
</dbReference>
<evidence type="ECO:0000256" key="1">
    <source>
        <dbReference type="SAM" id="Coils"/>
    </source>
</evidence>
<accession>A0A7D3V613</accession>
<dbReference type="EMBL" id="MT418680">
    <property type="protein sequence ID" value="QKF94692.1"/>
    <property type="molecule type" value="Genomic_DNA"/>
</dbReference>
<reference evidence="2 3" key="1">
    <citation type="submission" date="2020-04" db="EMBL/GenBank/DDBJ databases">
        <title>Advantages and limits of metagenomic assembly and binning of a giant virus.</title>
        <authorList>
            <person name="Schulz F."/>
            <person name="Andreani J."/>
            <person name="Francis R."/>
            <person name="Boudjemaa H."/>
            <person name="Bou Khalil J.Y."/>
            <person name="Lee J."/>
            <person name="La Scola B."/>
            <person name="Woyke T."/>
        </authorList>
    </citation>
    <scope>NUCLEOTIDE SEQUENCE [LARGE SCALE GENOMIC DNA]</scope>
    <source>
        <strain evidence="2 3">FV1/VV64</strain>
    </source>
</reference>
<protein>
    <submittedName>
        <fullName evidence="2">BAG domain-containing protein</fullName>
    </submittedName>
</protein>